<dbReference type="AlphaFoldDB" id="A0A158DWK7"/>
<keyword evidence="2" id="KW-1185">Reference proteome</keyword>
<gene>
    <name evidence="1" type="ORF">AWB82_07223</name>
</gene>
<dbReference type="STRING" id="1777143.AWB82_07223"/>
<dbReference type="GO" id="GO:0016740">
    <property type="term" value="F:transferase activity"/>
    <property type="evidence" value="ECO:0007669"/>
    <property type="project" value="UniProtKB-KW"/>
</dbReference>
<evidence type="ECO:0000313" key="1">
    <source>
        <dbReference type="EMBL" id="SAK98586.1"/>
    </source>
</evidence>
<sequence length="48" mass="5319">MLNEWLIAQGLKRVDTTVKMVRNAPADAYSGPPDSVFHPYGLISQAIF</sequence>
<protein>
    <submittedName>
        <fullName evidence="1">N-acetyltransferase GCN5</fullName>
    </submittedName>
</protein>
<accession>A0A158DWK7</accession>
<comment type="caution">
    <text evidence="1">The sequence shown here is derived from an EMBL/GenBank/DDBJ whole genome shotgun (WGS) entry which is preliminary data.</text>
</comment>
<name>A0A158DWK7_9BURK</name>
<organism evidence="1 2">
    <name type="scientific">Caballeronia glebae</name>
    <dbReference type="NCBI Taxonomy" id="1777143"/>
    <lineage>
        <taxon>Bacteria</taxon>
        <taxon>Pseudomonadati</taxon>
        <taxon>Pseudomonadota</taxon>
        <taxon>Betaproteobacteria</taxon>
        <taxon>Burkholderiales</taxon>
        <taxon>Burkholderiaceae</taxon>
        <taxon>Caballeronia</taxon>
    </lineage>
</organism>
<dbReference type="Proteomes" id="UP000054596">
    <property type="component" value="Unassembled WGS sequence"/>
</dbReference>
<reference evidence="1" key="1">
    <citation type="submission" date="2016-01" db="EMBL/GenBank/DDBJ databases">
        <authorList>
            <person name="Peeters C."/>
        </authorList>
    </citation>
    <scope>NUCLEOTIDE SEQUENCE [LARGE SCALE GENOMIC DNA]</scope>
    <source>
        <strain evidence="1">LMG 29325</strain>
    </source>
</reference>
<dbReference type="EMBL" id="FCOJ02000141">
    <property type="protein sequence ID" value="SAK98586.1"/>
    <property type="molecule type" value="Genomic_DNA"/>
</dbReference>
<evidence type="ECO:0000313" key="2">
    <source>
        <dbReference type="Proteomes" id="UP000054596"/>
    </source>
</evidence>
<proteinExistence type="predicted"/>